<sequence length="158" mass="17526">MGSIGFTLAASFSHESRTGGNSAVRRLSRKDASRQVVLRAKLISIRTRQIGIEIETSTLALDRVPNLPALLQISQKKCYLVVETRREREGTLSYLLTPRMRGRGDRFLNMNSESGWLTAAPLSWRLSGRGGACYQVGPKKESGLPLQFFDPSSSVAQW</sequence>
<dbReference type="EMBL" id="SSTE01021621">
    <property type="protein sequence ID" value="KAA0032440.1"/>
    <property type="molecule type" value="Genomic_DNA"/>
</dbReference>
<accession>A0A5A7SNR7</accession>
<dbReference type="AlphaFoldDB" id="A0A5A7SNR7"/>
<dbReference type="OrthoDB" id="1570478at2759"/>
<evidence type="ECO:0000313" key="2">
    <source>
        <dbReference type="Proteomes" id="UP000321393"/>
    </source>
</evidence>
<organism evidence="1 2">
    <name type="scientific">Cucumis melo var. makuwa</name>
    <name type="common">Oriental melon</name>
    <dbReference type="NCBI Taxonomy" id="1194695"/>
    <lineage>
        <taxon>Eukaryota</taxon>
        <taxon>Viridiplantae</taxon>
        <taxon>Streptophyta</taxon>
        <taxon>Embryophyta</taxon>
        <taxon>Tracheophyta</taxon>
        <taxon>Spermatophyta</taxon>
        <taxon>Magnoliopsida</taxon>
        <taxon>eudicotyledons</taxon>
        <taxon>Gunneridae</taxon>
        <taxon>Pentapetalae</taxon>
        <taxon>rosids</taxon>
        <taxon>fabids</taxon>
        <taxon>Cucurbitales</taxon>
        <taxon>Cucurbitaceae</taxon>
        <taxon>Benincaseae</taxon>
        <taxon>Cucumis</taxon>
    </lineage>
</organism>
<reference evidence="1 2" key="1">
    <citation type="submission" date="2019-08" db="EMBL/GenBank/DDBJ databases">
        <title>Draft genome sequences of two oriental melons (Cucumis melo L. var makuwa).</title>
        <authorList>
            <person name="Kwon S.-Y."/>
        </authorList>
    </citation>
    <scope>NUCLEOTIDE SEQUENCE [LARGE SCALE GENOMIC DNA]</scope>
    <source>
        <strain evidence="2">cv. SW 3</strain>
        <tissue evidence="1">Leaf</tissue>
    </source>
</reference>
<name>A0A5A7SNR7_CUCMM</name>
<proteinExistence type="predicted"/>
<gene>
    <name evidence="1" type="ORF">E6C27_scaffold48478G00080</name>
</gene>
<dbReference type="Proteomes" id="UP000321393">
    <property type="component" value="Unassembled WGS sequence"/>
</dbReference>
<comment type="caution">
    <text evidence="1">The sequence shown here is derived from an EMBL/GenBank/DDBJ whole genome shotgun (WGS) entry which is preliminary data.</text>
</comment>
<protein>
    <submittedName>
        <fullName evidence="1">Uncharacterized protein</fullName>
    </submittedName>
</protein>
<evidence type="ECO:0000313" key="1">
    <source>
        <dbReference type="EMBL" id="KAA0032440.1"/>
    </source>
</evidence>